<dbReference type="EMBL" id="LLKB01000005">
    <property type="protein sequence ID" value="KQC84515.1"/>
    <property type="molecule type" value="Genomic_DNA"/>
</dbReference>
<dbReference type="CDD" id="cd05403">
    <property type="entry name" value="NT_KNTase_like"/>
    <property type="match status" value="1"/>
</dbReference>
<dbReference type="GO" id="GO:0016779">
    <property type="term" value="F:nucleotidyltransferase activity"/>
    <property type="evidence" value="ECO:0007669"/>
    <property type="project" value="InterPro"/>
</dbReference>
<comment type="caution">
    <text evidence="2">The sequence shown here is derived from an EMBL/GenBank/DDBJ whole genome shotgun (WGS) entry which is preliminary data.</text>
</comment>
<dbReference type="Pfam" id="PF01909">
    <property type="entry name" value="NTP_transf_2"/>
    <property type="match status" value="1"/>
</dbReference>
<dbReference type="PANTHER" id="PTHR33933:SF1">
    <property type="entry name" value="PROTEIN ADENYLYLTRANSFERASE MNTA-RELATED"/>
    <property type="match status" value="1"/>
</dbReference>
<proteinExistence type="predicted"/>
<sequence length="246" mass="28702">MKVMRRVIPANKVRHDYEKILSEFVSALKNRLGECLLMVYLTGSYARGDANDNSDLDVFCIFSTINQYVLETVGNCARNTSISYDLLEINTQSLSVDEYKSKIFGEWSEYAVTELNSVLLYGEQLVEIENINEKIQLSYKKNLANILMSVRHYICVDEPKELLTHKKISTYILKPLMFALRQERFCATGVYPLTIESLLESYQDDNRIMVEYFLNEERFETDILSNHKDVLMFLHNKIQNFLENDL</sequence>
<dbReference type="RefSeq" id="WP_055943260.1">
    <property type="nucleotide sequence ID" value="NZ_JAQDCV010000004.1"/>
</dbReference>
<reference evidence="2 3" key="1">
    <citation type="submission" date="2015-10" db="EMBL/GenBank/DDBJ databases">
        <title>Butyribacter intestini gen. nov., sp. nov., a butyric acid-producing bacterium of the family Lachnospiraceae isolated from the human faeces.</title>
        <authorList>
            <person name="Zou Y."/>
            <person name="Xue W."/>
            <person name="Luo G."/>
            <person name="Lv M."/>
        </authorList>
    </citation>
    <scope>NUCLEOTIDE SEQUENCE [LARGE SCALE GENOMIC DNA]</scope>
    <source>
        <strain evidence="2 3">TF01-11</strain>
    </source>
</reference>
<dbReference type="Gene3D" id="3.30.460.10">
    <property type="entry name" value="Beta Polymerase, domain 2"/>
    <property type="match status" value="1"/>
</dbReference>
<evidence type="ECO:0000313" key="2">
    <source>
        <dbReference type="EMBL" id="KQC84515.1"/>
    </source>
</evidence>
<dbReference type="InterPro" id="IPR002934">
    <property type="entry name" value="Polymerase_NTP_transf_dom"/>
</dbReference>
<dbReference type="SUPFAM" id="SSF81301">
    <property type="entry name" value="Nucleotidyltransferase"/>
    <property type="match status" value="1"/>
</dbReference>
<dbReference type="AlphaFoldDB" id="A0AAW3JQB4"/>
<accession>A0AAW3JQB4</accession>
<protein>
    <recommendedName>
        <fullName evidence="1">Polymerase nucleotidyl transferase domain-containing protein</fullName>
    </recommendedName>
</protein>
<name>A0AAW3JQB4_9FIRM</name>
<evidence type="ECO:0000313" key="3">
    <source>
        <dbReference type="Proteomes" id="UP000050833"/>
    </source>
</evidence>
<organism evidence="2 3">
    <name type="scientific">Butyribacter intestini</name>
    <dbReference type="NCBI Taxonomy" id="1703332"/>
    <lineage>
        <taxon>Bacteria</taxon>
        <taxon>Bacillati</taxon>
        <taxon>Bacillota</taxon>
        <taxon>Clostridia</taxon>
        <taxon>Lachnospirales</taxon>
        <taxon>Lachnospiraceae</taxon>
        <taxon>Butyribacter</taxon>
    </lineage>
</organism>
<keyword evidence="3" id="KW-1185">Reference proteome</keyword>
<dbReference type="Proteomes" id="UP000050833">
    <property type="component" value="Unassembled WGS sequence"/>
</dbReference>
<dbReference type="PANTHER" id="PTHR33933">
    <property type="entry name" value="NUCLEOTIDYLTRANSFERASE"/>
    <property type="match status" value="1"/>
</dbReference>
<evidence type="ECO:0000259" key="1">
    <source>
        <dbReference type="Pfam" id="PF01909"/>
    </source>
</evidence>
<dbReference type="InterPro" id="IPR043519">
    <property type="entry name" value="NT_sf"/>
</dbReference>
<gene>
    <name evidence="2" type="ORF">APZ18_07080</name>
</gene>
<feature type="domain" description="Polymerase nucleotidyl transferase" evidence="1">
    <location>
        <begin position="22"/>
        <end position="64"/>
    </location>
</feature>
<dbReference type="InterPro" id="IPR052548">
    <property type="entry name" value="Type_VII_TA_antitoxin"/>
</dbReference>